<dbReference type="Proteomes" id="UP000198775">
    <property type="component" value="Unassembled WGS sequence"/>
</dbReference>
<proteinExistence type="predicted"/>
<dbReference type="AlphaFoldDB" id="A0A1H8X2S7"/>
<name>A0A1H8X2S7_9EURY</name>
<feature type="non-terminal residue" evidence="1">
    <location>
        <position position="1"/>
    </location>
</feature>
<evidence type="ECO:0000313" key="2">
    <source>
        <dbReference type="Proteomes" id="UP000198775"/>
    </source>
</evidence>
<evidence type="ECO:0000313" key="1">
    <source>
        <dbReference type="EMBL" id="SEP33648.1"/>
    </source>
</evidence>
<organism evidence="1 2">
    <name type="scientific">Halorientalis persicus</name>
    <dbReference type="NCBI Taxonomy" id="1367881"/>
    <lineage>
        <taxon>Archaea</taxon>
        <taxon>Methanobacteriati</taxon>
        <taxon>Methanobacteriota</taxon>
        <taxon>Stenosarchaea group</taxon>
        <taxon>Halobacteria</taxon>
        <taxon>Halobacteriales</taxon>
        <taxon>Haloarculaceae</taxon>
        <taxon>Halorientalis</taxon>
    </lineage>
</organism>
<dbReference type="EMBL" id="FOCX01000100">
    <property type="protein sequence ID" value="SEP33648.1"/>
    <property type="molecule type" value="Genomic_DNA"/>
</dbReference>
<keyword evidence="2" id="KW-1185">Reference proteome</keyword>
<sequence length="176" mass="19049">VNQYYESLDREQPLDTAGITIRPQDGCLPTVRGEVDLADEDVTVIETLPALDDIELRITDSLGVLNDDERQLIEELVASNEGVSYNVQQQFTDAERLNATVLEATNDGRVDVRLTAAGSDGSAVVVTVDLEDETVVRSYAMRELDADNVVMAGEDGYETVTTDSGGTITFETGDDA</sequence>
<reference evidence="2" key="1">
    <citation type="submission" date="2016-10" db="EMBL/GenBank/DDBJ databases">
        <authorList>
            <person name="Varghese N."/>
            <person name="Submissions S."/>
        </authorList>
    </citation>
    <scope>NUCLEOTIDE SEQUENCE [LARGE SCALE GENOMIC DNA]</scope>
    <source>
        <strain evidence="2">IBRC-M 10043</strain>
    </source>
</reference>
<protein>
    <submittedName>
        <fullName evidence="1">Uncharacterized protein</fullName>
    </submittedName>
</protein>
<accession>A0A1H8X2S7</accession>
<gene>
    <name evidence="1" type="ORF">SAMN05216388_11001</name>
</gene>